<evidence type="ECO:0000313" key="2">
    <source>
        <dbReference type="EMBL" id="KUM45704.1"/>
    </source>
</evidence>
<evidence type="ECO:0000256" key="1">
    <source>
        <dbReference type="SAM" id="Phobius"/>
    </source>
</evidence>
<comment type="caution">
    <text evidence="2">The sequence shown here is derived from an EMBL/GenBank/DDBJ whole genome shotgun (WGS) entry which is preliminary data.</text>
</comment>
<accession>A0A101LUQ1</accession>
<name>A0A101LUQ1_PICGL</name>
<geneLocation type="mitochondrion" evidence="2"/>
<dbReference type="AlphaFoldDB" id="A0A101LUQ1"/>
<sequence>MVLELFSRPVLRGGVICKVLFWLYPSVIHLFWIERWRPGPIHREARDILAKETGWMTIRETNDVYVGWITRTDGTVLPAPLPLPRIGSHGCRWVEAQKCPSVQNKYPYFYSIEGRKRMSFILSSL</sequence>
<gene>
    <name evidence="2" type="ORF">ABT39_MTgene2541</name>
</gene>
<proteinExistence type="predicted"/>
<organism evidence="2">
    <name type="scientific">Picea glauca</name>
    <name type="common">White spruce</name>
    <name type="synonym">Pinus glauca</name>
    <dbReference type="NCBI Taxonomy" id="3330"/>
    <lineage>
        <taxon>Eukaryota</taxon>
        <taxon>Viridiplantae</taxon>
        <taxon>Streptophyta</taxon>
        <taxon>Embryophyta</taxon>
        <taxon>Tracheophyta</taxon>
        <taxon>Spermatophyta</taxon>
        <taxon>Pinopsida</taxon>
        <taxon>Pinidae</taxon>
        <taxon>Conifers I</taxon>
        <taxon>Pinales</taxon>
        <taxon>Pinaceae</taxon>
        <taxon>Picea</taxon>
    </lineage>
</organism>
<keyword evidence="2" id="KW-0496">Mitochondrion</keyword>
<keyword evidence="1" id="KW-1133">Transmembrane helix</keyword>
<keyword evidence="1" id="KW-0472">Membrane</keyword>
<keyword evidence="1" id="KW-0812">Transmembrane</keyword>
<protein>
    <submittedName>
        <fullName evidence="2">Uncharacterized protein</fullName>
    </submittedName>
</protein>
<reference evidence="2" key="1">
    <citation type="journal article" date="2015" name="Genome Biol. Evol.">
        <title>Organellar Genomes of White Spruce (Picea glauca): Assembly and Annotation.</title>
        <authorList>
            <person name="Jackman S.D."/>
            <person name="Warren R.L."/>
            <person name="Gibb E.A."/>
            <person name="Vandervalk B.P."/>
            <person name="Mohamadi H."/>
            <person name="Chu J."/>
            <person name="Raymond A."/>
            <person name="Pleasance S."/>
            <person name="Coope R."/>
            <person name="Wildung M.R."/>
            <person name="Ritland C.E."/>
            <person name="Bousquet J."/>
            <person name="Jones S.J."/>
            <person name="Bohlmann J."/>
            <person name="Birol I."/>
        </authorList>
    </citation>
    <scope>NUCLEOTIDE SEQUENCE [LARGE SCALE GENOMIC DNA]</scope>
    <source>
        <tissue evidence="2">Flushing bud</tissue>
    </source>
</reference>
<feature type="transmembrane region" description="Helical" evidence="1">
    <location>
        <begin position="12"/>
        <end position="33"/>
    </location>
</feature>
<dbReference type="EMBL" id="LKAM01000017">
    <property type="protein sequence ID" value="KUM45704.1"/>
    <property type="molecule type" value="Genomic_DNA"/>
</dbReference>